<name>A0A9W8H7D1_9FUNG</name>
<evidence type="ECO:0000313" key="2">
    <source>
        <dbReference type="EMBL" id="KAJ2776134.1"/>
    </source>
</evidence>
<accession>A0A9W8H7D1</accession>
<reference evidence="2" key="1">
    <citation type="submission" date="2022-07" db="EMBL/GenBank/DDBJ databases">
        <title>Phylogenomic reconstructions and comparative analyses of Kickxellomycotina fungi.</title>
        <authorList>
            <person name="Reynolds N.K."/>
            <person name="Stajich J.E."/>
            <person name="Barry K."/>
            <person name="Grigoriev I.V."/>
            <person name="Crous P."/>
            <person name="Smith M.E."/>
        </authorList>
    </citation>
    <scope>NUCLEOTIDE SEQUENCE</scope>
    <source>
        <strain evidence="2">NBRC 105414</strain>
    </source>
</reference>
<keyword evidence="3" id="KW-1185">Reference proteome</keyword>
<proteinExistence type="predicted"/>
<sequence>MMPPASDESAAKRRCCGPAEGQPRPIDWSLTRIYRGGLNDCSGLEPERGILLTMDRSLLCKAVLEAGPRAIRICGPESTGKTYGMEVLTELFNVVTRHDIPRNRGYYRHWQRNYPKFDYDEYRAGRVKNFEGSLLAREAPEFVDAHFARYPVLDVGSLGAHNRYLARAVSLTLNHWVNAFEADKLDAEQAKHHEALTAAHAEYKQDAEKDDDTFWAGRADAAARMFALLAEHLSAMLKSDYIVLVDNYDLPLARVQDQPWAEQARHSYMLLLRQILADNSRLVKAVLFGTRALPLGEDGGLDMDGMATVPLPIAGHDAPPRPAADPPQDRGLAAIPLFFGATIRDAVELLELGTEARRERQTARCAIRLALFHGAPTADMVDYCFGHDTAADGKRYRLADLRKFLEVWRVRSPRLTLRSHLWHEGVSADLLAMADERCADMIQLVSALQHNYDTHTVDDCIFRTGTPSLLRARTDASDAGALVVELAELGELSELAALAIRAGHLEVGPGGVLRIPNGRQRRVWEHVRLRATFGDAVPTDQYAERTKLVDSLHRGDASVLRSELQLCVSELLEPEWDYSEDVKLELACRYVVSILALPRYLAIDRSNVEYDHAFFRALHDGRASWDITLLPFGRYVRRLAVVLEFARILPEDPDDAAPLLAQRALQRIPVHGHAQRFARCDVRMDVGVAFGQGRVDTCHRVLKRAAGDAGSRDEPQWVVDDTRMEQD</sequence>
<evidence type="ECO:0000256" key="1">
    <source>
        <dbReference type="SAM" id="MobiDB-lite"/>
    </source>
</evidence>
<protein>
    <recommendedName>
        <fullName evidence="4">AAA-ATPase-like domain-containing protein</fullName>
    </recommendedName>
</protein>
<dbReference type="OrthoDB" id="5584915at2759"/>
<comment type="caution">
    <text evidence="2">The sequence shown here is derived from an EMBL/GenBank/DDBJ whole genome shotgun (WGS) entry which is preliminary data.</text>
</comment>
<organism evidence="2 3">
    <name type="scientific">Coemansia javaensis</name>
    <dbReference type="NCBI Taxonomy" id="2761396"/>
    <lineage>
        <taxon>Eukaryota</taxon>
        <taxon>Fungi</taxon>
        <taxon>Fungi incertae sedis</taxon>
        <taxon>Zoopagomycota</taxon>
        <taxon>Kickxellomycotina</taxon>
        <taxon>Kickxellomycetes</taxon>
        <taxon>Kickxellales</taxon>
        <taxon>Kickxellaceae</taxon>
        <taxon>Coemansia</taxon>
    </lineage>
</organism>
<evidence type="ECO:0000313" key="3">
    <source>
        <dbReference type="Proteomes" id="UP001140217"/>
    </source>
</evidence>
<gene>
    <name evidence="2" type="ORF">H4R18_005832</name>
</gene>
<feature type="region of interest" description="Disordered" evidence="1">
    <location>
        <begin position="1"/>
        <end position="20"/>
    </location>
</feature>
<evidence type="ECO:0008006" key="4">
    <source>
        <dbReference type="Google" id="ProtNLM"/>
    </source>
</evidence>
<dbReference type="Proteomes" id="UP001140217">
    <property type="component" value="Unassembled WGS sequence"/>
</dbReference>
<dbReference type="EMBL" id="JANBUL010000391">
    <property type="protein sequence ID" value="KAJ2776134.1"/>
    <property type="molecule type" value="Genomic_DNA"/>
</dbReference>
<dbReference type="AlphaFoldDB" id="A0A9W8H7D1"/>